<dbReference type="OrthoDB" id="10628649at2759"/>
<proteinExistence type="predicted"/>
<evidence type="ECO:0000313" key="1">
    <source>
        <dbReference type="EMBL" id="RNA21176.1"/>
    </source>
</evidence>
<reference evidence="1 2" key="1">
    <citation type="journal article" date="2018" name="Sci. Rep.">
        <title>Genomic signatures of local adaptation to the degree of environmental predictability in rotifers.</title>
        <authorList>
            <person name="Franch-Gras L."/>
            <person name="Hahn C."/>
            <person name="Garcia-Roger E.M."/>
            <person name="Carmona M.J."/>
            <person name="Serra M."/>
            <person name="Gomez A."/>
        </authorList>
    </citation>
    <scope>NUCLEOTIDE SEQUENCE [LARGE SCALE GENOMIC DNA]</scope>
    <source>
        <strain evidence="1">HYR1</strain>
    </source>
</reference>
<dbReference type="EMBL" id="REGN01003717">
    <property type="protein sequence ID" value="RNA21176.1"/>
    <property type="molecule type" value="Genomic_DNA"/>
</dbReference>
<dbReference type="AlphaFoldDB" id="A0A3M7RC86"/>
<evidence type="ECO:0000313" key="2">
    <source>
        <dbReference type="Proteomes" id="UP000276133"/>
    </source>
</evidence>
<name>A0A3M7RC86_BRAPC</name>
<keyword evidence="2" id="KW-1185">Reference proteome</keyword>
<protein>
    <submittedName>
        <fullName evidence="1">Uncharacterized protein</fullName>
    </submittedName>
</protein>
<accession>A0A3M7RC86</accession>
<comment type="caution">
    <text evidence="1">The sequence shown here is derived from an EMBL/GenBank/DDBJ whole genome shotgun (WGS) entry which is preliminary data.</text>
</comment>
<gene>
    <name evidence="1" type="ORF">BpHYR1_011253</name>
</gene>
<dbReference type="Proteomes" id="UP000276133">
    <property type="component" value="Unassembled WGS sequence"/>
</dbReference>
<sequence>MAENFHLSIKNPYRRIPHVRTVFSNLTEQQKIILEREKLRAEQQSLLKRHKESVPRVASHKNVRFSLSSSEIINPKRSSLKYSASHDFDQNSNEENVEEDTGPLRYIKIVQLKLKKPNQEASHTGHLHFNPSEFHSKIKIGTKNKINSLNNRLETNRSFKIPEKLRSNKHIIKYTRTSKKSNFDLKNERKKRHFIPTEIINFNAGIYSLAKKSLPEVGVQRKNIACDVRNQNLAVSLMY</sequence>
<organism evidence="1 2">
    <name type="scientific">Brachionus plicatilis</name>
    <name type="common">Marine rotifer</name>
    <name type="synonym">Brachionus muelleri</name>
    <dbReference type="NCBI Taxonomy" id="10195"/>
    <lineage>
        <taxon>Eukaryota</taxon>
        <taxon>Metazoa</taxon>
        <taxon>Spiralia</taxon>
        <taxon>Gnathifera</taxon>
        <taxon>Rotifera</taxon>
        <taxon>Eurotatoria</taxon>
        <taxon>Monogononta</taxon>
        <taxon>Pseudotrocha</taxon>
        <taxon>Ploima</taxon>
        <taxon>Brachionidae</taxon>
        <taxon>Brachionus</taxon>
    </lineage>
</organism>